<keyword evidence="2" id="KW-1185">Reference proteome</keyword>
<evidence type="ECO:0000313" key="2">
    <source>
        <dbReference type="Proteomes" id="UP001054945"/>
    </source>
</evidence>
<dbReference type="Proteomes" id="UP001054945">
    <property type="component" value="Unassembled WGS sequence"/>
</dbReference>
<sequence>MFIIEKTTAELAFQRPIRRNDSVGLTDQKLRRPIKGTSAPIGFVRNILLKSRRGHGQDWVRGSVRLVDRS</sequence>
<proteinExistence type="predicted"/>
<evidence type="ECO:0000313" key="1">
    <source>
        <dbReference type="EMBL" id="GIY45467.1"/>
    </source>
</evidence>
<protein>
    <submittedName>
        <fullName evidence="1">Uncharacterized protein</fullName>
    </submittedName>
</protein>
<name>A0AAV4TKI1_CAEEX</name>
<gene>
    <name evidence="1" type="ORF">CEXT_28401</name>
</gene>
<accession>A0AAV4TKI1</accession>
<reference evidence="1 2" key="1">
    <citation type="submission" date="2021-06" db="EMBL/GenBank/DDBJ databases">
        <title>Caerostris extrusa draft genome.</title>
        <authorList>
            <person name="Kono N."/>
            <person name="Arakawa K."/>
        </authorList>
    </citation>
    <scope>NUCLEOTIDE SEQUENCE [LARGE SCALE GENOMIC DNA]</scope>
</reference>
<organism evidence="1 2">
    <name type="scientific">Caerostris extrusa</name>
    <name type="common">Bark spider</name>
    <name type="synonym">Caerostris bankana</name>
    <dbReference type="NCBI Taxonomy" id="172846"/>
    <lineage>
        <taxon>Eukaryota</taxon>
        <taxon>Metazoa</taxon>
        <taxon>Ecdysozoa</taxon>
        <taxon>Arthropoda</taxon>
        <taxon>Chelicerata</taxon>
        <taxon>Arachnida</taxon>
        <taxon>Araneae</taxon>
        <taxon>Araneomorphae</taxon>
        <taxon>Entelegynae</taxon>
        <taxon>Araneoidea</taxon>
        <taxon>Araneidae</taxon>
        <taxon>Caerostris</taxon>
    </lineage>
</organism>
<comment type="caution">
    <text evidence="1">The sequence shown here is derived from an EMBL/GenBank/DDBJ whole genome shotgun (WGS) entry which is preliminary data.</text>
</comment>
<dbReference type="EMBL" id="BPLR01011275">
    <property type="protein sequence ID" value="GIY45467.1"/>
    <property type="molecule type" value="Genomic_DNA"/>
</dbReference>
<dbReference type="AlphaFoldDB" id="A0AAV4TKI1"/>